<evidence type="ECO:0000256" key="3">
    <source>
        <dbReference type="ARBA" id="ARBA00022692"/>
    </source>
</evidence>
<keyword evidence="4 6" id="KW-1133">Transmembrane helix</keyword>
<keyword evidence="3 6" id="KW-0812">Transmembrane</keyword>
<proteinExistence type="inferred from homology"/>
<name>A0A1H5TSY0_9BACT</name>
<dbReference type="Proteomes" id="UP000236736">
    <property type="component" value="Unassembled WGS sequence"/>
</dbReference>
<keyword evidence="8" id="KW-1185">Reference proteome</keyword>
<feature type="transmembrane region" description="Helical" evidence="6">
    <location>
        <begin position="6"/>
        <end position="26"/>
    </location>
</feature>
<organism evidence="7 8">
    <name type="scientific">Algoriphagus boritolerans DSM 17298 = JCM 18970</name>
    <dbReference type="NCBI Taxonomy" id="1120964"/>
    <lineage>
        <taxon>Bacteria</taxon>
        <taxon>Pseudomonadati</taxon>
        <taxon>Bacteroidota</taxon>
        <taxon>Cytophagia</taxon>
        <taxon>Cytophagales</taxon>
        <taxon>Cyclobacteriaceae</taxon>
        <taxon>Algoriphagus</taxon>
    </lineage>
</organism>
<comment type="similarity">
    <text evidence="2">Belongs to the TspO/BZRP family.</text>
</comment>
<accession>A0A1H5TSY0</accession>
<dbReference type="InterPro" id="IPR038330">
    <property type="entry name" value="TspO/MBR-related_sf"/>
</dbReference>
<evidence type="ECO:0000256" key="2">
    <source>
        <dbReference type="ARBA" id="ARBA00007524"/>
    </source>
</evidence>
<evidence type="ECO:0000256" key="4">
    <source>
        <dbReference type="ARBA" id="ARBA00022989"/>
    </source>
</evidence>
<evidence type="ECO:0000256" key="6">
    <source>
        <dbReference type="SAM" id="Phobius"/>
    </source>
</evidence>
<dbReference type="GO" id="GO:0016020">
    <property type="term" value="C:membrane"/>
    <property type="evidence" value="ECO:0007669"/>
    <property type="project" value="UniProtKB-SubCell"/>
</dbReference>
<dbReference type="Gene3D" id="1.20.1260.100">
    <property type="entry name" value="TspO/MBR protein"/>
    <property type="match status" value="1"/>
</dbReference>
<evidence type="ECO:0000313" key="8">
    <source>
        <dbReference type="Proteomes" id="UP000236736"/>
    </source>
</evidence>
<feature type="transmembrane region" description="Helical" evidence="6">
    <location>
        <begin position="73"/>
        <end position="90"/>
    </location>
</feature>
<dbReference type="RefSeq" id="WP_103923620.1">
    <property type="nucleotide sequence ID" value="NZ_FNVR01000003.1"/>
</dbReference>
<dbReference type="OrthoDB" id="823680at2"/>
<dbReference type="Pfam" id="PF03073">
    <property type="entry name" value="TspO_MBR"/>
    <property type="match status" value="1"/>
</dbReference>
<evidence type="ECO:0000256" key="1">
    <source>
        <dbReference type="ARBA" id="ARBA00004141"/>
    </source>
</evidence>
<sequence>MGTLAGNILLFYGILFLTNVPAYFLGLKFEGNAPKKRLWFEPPGYVIPVVWVFLFLLLAILRYKLVSIEADELAKMTIVLAVVCASYAYYTLGLEKLTGISALKFGLFGNILVILVALWVGVTVSELSSNLSYLIFPIVAWTFFATMIILGQLRLSKN</sequence>
<dbReference type="AlphaFoldDB" id="A0A1H5TSY0"/>
<dbReference type="EMBL" id="FNVR01000003">
    <property type="protein sequence ID" value="SEF65935.1"/>
    <property type="molecule type" value="Genomic_DNA"/>
</dbReference>
<reference evidence="8" key="1">
    <citation type="submission" date="2016-10" db="EMBL/GenBank/DDBJ databases">
        <authorList>
            <person name="Varghese N."/>
            <person name="Submissions S."/>
        </authorList>
    </citation>
    <scope>NUCLEOTIDE SEQUENCE [LARGE SCALE GENOMIC DNA]</scope>
    <source>
        <strain evidence="8">DSM 17298</strain>
    </source>
</reference>
<evidence type="ECO:0000313" key="7">
    <source>
        <dbReference type="EMBL" id="SEF65935.1"/>
    </source>
</evidence>
<feature type="transmembrane region" description="Helical" evidence="6">
    <location>
        <begin position="134"/>
        <end position="153"/>
    </location>
</feature>
<feature type="transmembrane region" description="Helical" evidence="6">
    <location>
        <begin position="102"/>
        <end position="122"/>
    </location>
</feature>
<comment type="subcellular location">
    <subcellularLocation>
        <location evidence="1">Membrane</location>
        <topology evidence="1">Multi-pass membrane protein</topology>
    </subcellularLocation>
</comment>
<keyword evidence="5 6" id="KW-0472">Membrane</keyword>
<protein>
    <submittedName>
        <fullName evidence="7">TspO and MBR related proteins</fullName>
    </submittedName>
</protein>
<feature type="transmembrane region" description="Helical" evidence="6">
    <location>
        <begin position="38"/>
        <end position="61"/>
    </location>
</feature>
<gene>
    <name evidence="7" type="ORF">SAMN03080598_00923</name>
</gene>
<dbReference type="InterPro" id="IPR004307">
    <property type="entry name" value="TspO_MBR"/>
</dbReference>
<evidence type="ECO:0000256" key="5">
    <source>
        <dbReference type="ARBA" id="ARBA00023136"/>
    </source>
</evidence>